<gene>
    <name evidence="2" type="ORF">I7I52_09212</name>
</gene>
<proteinExistence type="predicted"/>
<dbReference type="EMBL" id="JAEVHI010000002">
    <property type="protein sequence ID" value="KAG5299039.1"/>
    <property type="molecule type" value="Genomic_DNA"/>
</dbReference>
<feature type="compositionally biased region" description="Basic and acidic residues" evidence="1">
    <location>
        <begin position="85"/>
        <end position="100"/>
    </location>
</feature>
<reference evidence="2 3" key="1">
    <citation type="submission" date="2021-01" db="EMBL/GenBank/DDBJ databases">
        <title>Chromosome-level genome assembly of a human fungal pathogen reveals clustering of transcriptionally co-regulated genes.</title>
        <authorList>
            <person name="Voorhies M."/>
            <person name="Cohen S."/>
            <person name="Shea T.P."/>
            <person name="Petrus S."/>
            <person name="Munoz J.F."/>
            <person name="Poplawski S."/>
            <person name="Goldman W.E."/>
            <person name="Michael T."/>
            <person name="Cuomo C.A."/>
            <person name="Sil A."/>
            <person name="Beyhan S."/>
        </authorList>
    </citation>
    <scope>NUCLEOTIDE SEQUENCE [LARGE SCALE GENOMIC DNA]</scope>
    <source>
        <strain evidence="2 3">G184AR</strain>
    </source>
</reference>
<evidence type="ECO:0000313" key="2">
    <source>
        <dbReference type="EMBL" id="KAG5299039.1"/>
    </source>
</evidence>
<comment type="caution">
    <text evidence="2">The sequence shown here is derived from an EMBL/GenBank/DDBJ whole genome shotgun (WGS) entry which is preliminary data.</text>
</comment>
<evidence type="ECO:0000256" key="1">
    <source>
        <dbReference type="SAM" id="MobiDB-lite"/>
    </source>
</evidence>
<dbReference type="AlphaFoldDB" id="A0A8H7Z0W9"/>
<dbReference type="VEuPathDB" id="FungiDB:I7I52_09212"/>
<feature type="compositionally biased region" description="Basic and acidic residues" evidence="1">
    <location>
        <begin position="120"/>
        <end position="132"/>
    </location>
</feature>
<evidence type="ECO:0000313" key="3">
    <source>
        <dbReference type="Proteomes" id="UP000670092"/>
    </source>
</evidence>
<protein>
    <submittedName>
        <fullName evidence="2">Uncharacterized protein</fullName>
    </submittedName>
</protein>
<dbReference type="Proteomes" id="UP000670092">
    <property type="component" value="Unassembled WGS sequence"/>
</dbReference>
<sequence length="191" mass="21755">MPPRTRATMGMDTPASNDEYEPTTTPGPPGPTPTTDTLIQMMMGYLKKQDEYLKKQDECLKRMNEYWDRRMGKSLQKSAENSDSLSRDQEDIKQGEDEMKLATQATVTAPPSTEEPSEEPTIKEPPARTTKELSVRTISITIRITTRATTKMTMMRSIIKNTTTTTTAIREPLKHRHYHEPKPHRCRKGEG</sequence>
<feature type="compositionally biased region" description="Polar residues" evidence="1">
    <location>
        <begin position="75"/>
        <end position="84"/>
    </location>
</feature>
<name>A0A8H7Z0W9_AJECA</name>
<accession>A0A8H7Z0W9</accession>
<feature type="region of interest" description="Disordered" evidence="1">
    <location>
        <begin position="1"/>
        <end position="36"/>
    </location>
</feature>
<feature type="region of interest" description="Disordered" evidence="1">
    <location>
        <begin position="68"/>
        <end position="132"/>
    </location>
</feature>
<organism evidence="2 3">
    <name type="scientific">Ajellomyces capsulatus</name>
    <name type="common">Darling's disease fungus</name>
    <name type="synonym">Histoplasma capsulatum</name>
    <dbReference type="NCBI Taxonomy" id="5037"/>
    <lineage>
        <taxon>Eukaryota</taxon>
        <taxon>Fungi</taxon>
        <taxon>Dikarya</taxon>
        <taxon>Ascomycota</taxon>
        <taxon>Pezizomycotina</taxon>
        <taxon>Eurotiomycetes</taxon>
        <taxon>Eurotiomycetidae</taxon>
        <taxon>Onygenales</taxon>
        <taxon>Ajellomycetaceae</taxon>
        <taxon>Histoplasma</taxon>
    </lineage>
</organism>